<keyword evidence="5" id="KW-1185">Reference proteome</keyword>
<dbReference type="Gene3D" id="2.40.160.20">
    <property type="match status" value="1"/>
</dbReference>
<keyword evidence="1 2" id="KW-0732">Signal</keyword>
<accession>A0ABZ0Q9F1</accession>
<reference evidence="4 5" key="1">
    <citation type="submission" date="2023-11" db="EMBL/GenBank/DDBJ databases">
        <title>Plant-associative lifestyle of Vibrio porteresiae and its evolutionary dynamics.</title>
        <authorList>
            <person name="Rameshkumar N."/>
            <person name="Kirti K."/>
        </authorList>
    </citation>
    <scope>NUCLEOTIDE SEQUENCE [LARGE SCALE GENOMIC DNA]</scope>
    <source>
        <strain evidence="4 5">MSSRF30</strain>
    </source>
</reference>
<sequence>MKFSIYATLLASIAAPALAANNSPIHYSAADDAPYEDAMVNHAYLILGIANNMIEKHNLSIEDESDVTNYPTKIDDAIAFKLGLGYELPTHPSIATELTANYQTEADISLTNSTDEINSGIKSISLIYDIKWDLSSALNQDWFIHPYLGLGAGYSWNKLSDLSDGDNSINFKDQNSSFAWHAVAGAKYFINNNIALDLSYSYNDYGKAEGSVDGSTVSYDYKFEQVALAMNIHF</sequence>
<dbReference type="NCBIfam" id="TIGR01414">
    <property type="entry name" value="autotrans_barl"/>
    <property type="match status" value="1"/>
</dbReference>
<dbReference type="InterPro" id="IPR027385">
    <property type="entry name" value="Beta-barrel_OMP"/>
</dbReference>
<name>A0ABZ0Q9F1_9VIBR</name>
<feature type="signal peptide" evidence="2">
    <location>
        <begin position="1"/>
        <end position="19"/>
    </location>
</feature>
<feature type="chain" id="PRO_5046134621" evidence="2">
    <location>
        <begin position="20"/>
        <end position="234"/>
    </location>
</feature>
<dbReference type="InterPro" id="IPR006315">
    <property type="entry name" value="OM_autotransptr_brl_dom"/>
</dbReference>
<dbReference type="Proteomes" id="UP001304071">
    <property type="component" value="Chromosome 1"/>
</dbReference>
<dbReference type="SUPFAM" id="SSF56925">
    <property type="entry name" value="OMPA-like"/>
    <property type="match status" value="1"/>
</dbReference>
<evidence type="ECO:0000256" key="1">
    <source>
        <dbReference type="ARBA" id="ARBA00022729"/>
    </source>
</evidence>
<evidence type="ECO:0000313" key="4">
    <source>
        <dbReference type="EMBL" id="WPC73030.1"/>
    </source>
</evidence>
<proteinExistence type="predicted"/>
<evidence type="ECO:0000256" key="2">
    <source>
        <dbReference type="SAM" id="SignalP"/>
    </source>
</evidence>
<evidence type="ECO:0000259" key="3">
    <source>
        <dbReference type="Pfam" id="PF13505"/>
    </source>
</evidence>
<dbReference type="Pfam" id="PF13505">
    <property type="entry name" value="OMP_b-brl"/>
    <property type="match status" value="1"/>
</dbReference>
<dbReference type="InterPro" id="IPR011250">
    <property type="entry name" value="OMP/PagP_B-barrel"/>
</dbReference>
<organism evidence="4 5">
    <name type="scientific">Vibrio porteresiae DSM 19223</name>
    <dbReference type="NCBI Taxonomy" id="1123496"/>
    <lineage>
        <taxon>Bacteria</taxon>
        <taxon>Pseudomonadati</taxon>
        <taxon>Pseudomonadota</taxon>
        <taxon>Gammaproteobacteria</taxon>
        <taxon>Vibrionales</taxon>
        <taxon>Vibrionaceae</taxon>
        <taxon>Vibrio</taxon>
    </lineage>
</organism>
<evidence type="ECO:0000313" key="5">
    <source>
        <dbReference type="Proteomes" id="UP001304071"/>
    </source>
</evidence>
<feature type="domain" description="Outer membrane protein beta-barrel" evidence="3">
    <location>
        <begin position="10"/>
        <end position="223"/>
    </location>
</feature>
<gene>
    <name evidence="4" type="ORF">R8Z52_12990</name>
</gene>
<protein>
    <submittedName>
        <fullName evidence="4">Outer membrane beta-barrel protein</fullName>
    </submittedName>
</protein>
<dbReference type="RefSeq" id="WP_261892839.1">
    <property type="nucleotide sequence ID" value="NZ_AP024895.1"/>
</dbReference>
<dbReference type="EMBL" id="CP138203">
    <property type="protein sequence ID" value="WPC73030.1"/>
    <property type="molecule type" value="Genomic_DNA"/>
</dbReference>